<keyword evidence="1" id="KW-0812">Transmembrane</keyword>
<feature type="transmembrane region" description="Helical" evidence="1">
    <location>
        <begin position="159"/>
        <end position="182"/>
    </location>
</feature>
<proteinExistence type="predicted"/>
<keyword evidence="1" id="KW-1133">Transmembrane helix</keyword>
<name>A0AA42I9N7_9GAMM</name>
<sequence length="219" mass="25291">MNIQPTVETQNHEIIKPFQPKQILSLFFQPKRFFSQSKSYHHQSIIVIAYLIGMVSVMDRIDQHLLRAETSNRTGFLSSAADTWSGYWLWVLGMGIISAAFAWLIQGWWYKKRLQFSGAKEADPQLARHVFVLQSLVFVLPIVLTTVIQTFLYPNYLEAYHYSTVLGLIPVPFLFWSCWVSYRGATEVFKTNGWAKLWFLGLPILFYILIIGAFTALIS</sequence>
<comment type="caution">
    <text evidence="2">The sequence shown here is derived from an EMBL/GenBank/DDBJ whole genome shotgun (WGS) entry which is preliminary data.</text>
</comment>
<evidence type="ECO:0000313" key="3">
    <source>
        <dbReference type="Proteomes" id="UP001159329"/>
    </source>
</evidence>
<feature type="transmembrane region" description="Helical" evidence="1">
    <location>
        <begin position="87"/>
        <end position="109"/>
    </location>
</feature>
<dbReference type="EMBL" id="JAOEEO010000004">
    <property type="protein sequence ID" value="MDH0564779.1"/>
    <property type="molecule type" value="Genomic_DNA"/>
</dbReference>
<dbReference type="RefSeq" id="WP_279696330.1">
    <property type="nucleotide sequence ID" value="NZ_JAOEEO010000004.1"/>
</dbReference>
<organism evidence="2 3">
    <name type="scientific">Acinetobacter courvalinii</name>
    <dbReference type="NCBI Taxonomy" id="280147"/>
    <lineage>
        <taxon>Bacteria</taxon>
        <taxon>Pseudomonadati</taxon>
        <taxon>Pseudomonadota</taxon>
        <taxon>Gammaproteobacteria</taxon>
        <taxon>Moraxellales</taxon>
        <taxon>Moraxellaceae</taxon>
        <taxon>Acinetobacter</taxon>
    </lineage>
</organism>
<evidence type="ECO:0000313" key="2">
    <source>
        <dbReference type="EMBL" id="MDH0564779.1"/>
    </source>
</evidence>
<dbReference type="AlphaFoldDB" id="A0AA42I9N7"/>
<evidence type="ECO:0008006" key="4">
    <source>
        <dbReference type="Google" id="ProtNLM"/>
    </source>
</evidence>
<feature type="transmembrane region" description="Helical" evidence="1">
    <location>
        <begin position="130"/>
        <end position="153"/>
    </location>
</feature>
<protein>
    <recommendedName>
        <fullName evidence="4">Yip1 domain-containing protein</fullName>
    </recommendedName>
</protein>
<gene>
    <name evidence="2" type="ORF">N7644_13970</name>
</gene>
<reference evidence="2" key="1">
    <citation type="submission" date="2022-09" db="EMBL/GenBank/DDBJ databases">
        <title>Intensive care unit water sources are persistently colonized with multi-drug resistant bacteria and are the site of extensive horizontal gene transfer of antibiotic resistance genes.</title>
        <authorList>
            <person name="Diorio-Toth L."/>
        </authorList>
    </citation>
    <scope>NUCLEOTIDE SEQUENCE</scope>
    <source>
        <strain evidence="2">GD04005</strain>
    </source>
</reference>
<feature type="transmembrane region" description="Helical" evidence="1">
    <location>
        <begin position="40"/>
        <end position="58"/>
    </location>
</feature>
<keyword evidence="1" id="KW-0472">Membrane</keyword>
<dbReference type="Proteomes" id="UP001159329">
    <property type="component" value="Unassembled WGS sequence"/>
</dbReference>
<feature type="transmembrane region" description="Helical" evidence="1">
    <location>
        <begin position="194"/>
        <end position="218"/>
    </location>
</feature>
<accession>A0AA42I9N7</accession>
<evidence type="ECO:0000256" key="1">
    <source>
        <dbReference type="SAM" id="Phobius"/>
    </source>
</evidence>